<dbReference type="Pfam" id="PF00394">
    <property type="entry name" value="Cu-oxidase"/>
    <property type="match status" value="1"/>
</dbReference>
<dbReference type="RefSeq" id="XP_001905321.1">
    <property type="nucleotide sequence ID" value="XM_001905286.1"/>
</dbReference>
<reference evidence="11" key="1">
    <citation type="journal article" date="2008" name="Genome Biol.">
        <title>The genome sequence of the model ascomycete fungus Podospora anserina.</title>
        <authorList>
            <person name="Espagne E."/>
            <person name="Lespinet O."/>
            <person name="Malagnac F."/>
            <person name="Da Silva C."/>
            <person name="Jaillon O."/>
            <person name="Porcel B.M."/>
            <person name="Couloux A."/>
            <person name="Aury J.-M."/>
            <person name="Segurens B."/>
            <person name="Poulain J."/>
            <person name="Anthouard V."/>
            <person name="Grossetete S."/>
            <person name="Khalili H."/>
            <person name="Coppin E."/>
            <person name="Dequard-Chablat M."/>
            <person name="Picard M."/>
            <person name="Contamine V."/>
            <person name="Arnaise S."/>
            <person name="Bourdais A."/>
            <person name="Berteaux-Lecellier V."/>
            <person name="Gautheret D."/>
            <person name="de Vries R.P."/>
            <person name="Battaglia E."/>
            <person name="Coutinho P.M."/>
            <person name="Danchin E.G.J."/>
            <person name="Henrissat B."/>
            <person name="El Khoury R."/>
            <person name="Sainsard-Chanet A."/>
            <person name="Boivin A."/>
            <person name="Pinan-Lucarre B."/>
            <person name="Sellem C.H."/>
            <person name="Debuchy R."/>
            <person name="Wincker P."/>
            <person name="Weissenbach J."/>
            <person name="Silar P."/>
        </authorList>
    </citation>
    <scope>NUCLEOTIDE SEQUENCE [LARGE SCALE GENOMIC DNA]</scope>
    <source>
        <strain evidence="11">S mat+</strain>
    </source>
</reference>
<gene>
    <name evidence="11" type="ORF">PODANS_5_4660</name>
</gene>
<evidence type="ECO:0000256" key="6">
    <source>
        <dbReference type="ARBA" id="ARBA00023180"/>
    </source>
</evidence>
<feature type="domain" description="Plastocyanin-like" evidence="9">
    <location>
        <begin position="460"/>
        <end position="597"/>
    </location>
</feature>
<dbReference type="Pfam" id="PF07731">
    <property type="entry name" value="Cu-oxidase_2"/>
    <property type="match status" value="1"/>
</dbReference>
<evidence type="ECO:0000256" key="3">
    <source>
        <dbReference type="ARBA" id="ARBA00010609"/>
    </source>
</evidence>
<feature type="domain" description="Plastocyanin-like" evidence="10">
    <location>
        <begin position="169"/>
        <end position="238"/>
    </location>
</feature>
<evidence type="ECO:0000256" key="2">
    <source>
        <dbReference type="ARBA" id="ARBA00001935"/>
    </source>
</evidence>
<name>B2AMP0_PODAN</name>
<dbReference type="GO" id="GO:0046274">
    <property type="term" value="P:lignin catabolic process"/>
    <property type="evidence" value="ECO:0007669"/>
    <property type="project" value="UniProtKB-KW"/>
</dbReference>
<dbReference type="PANTHER" id="PTHR11709:SF87">
    <property type="entry name" value="LACCASE"/>
    <property type="match status" value="1"/>
</dbReference>
<dbReference type="CDD" id="cd13901">
    <property type="entry name" value="CuRO_3_MaLCC_like"/>
    <property type="match status" value="1"/>
</dbReference>
<evidence type="ECO:0000313" key="11">
    <source>
        <dbReference type="EMBL" id="CAP65230.1"/>
    </source>
</evidence>
<reference evidence="11" key="2">
    <citation type="submission" date="2008-07" db="EMBL/GenBank/DDBJ databases">
        <authorList>
            <person name="Genoscope - CEA"/>
        </authorList>
    </citation>
    <scope>NUCLEOTIDE SEQUENCE</scope>
    <source>
        <strain evidence="11">S mat+</strain>
    </source>
</reference>
<keyword evidence="5" id="KW-0186">Copper</keyword>
<evidence type="ECO:0000256" key="5">
    <source>
        <dbReference type="ARBA" id="ARBA00023008"/>
    </source>
</evidence>
<dbReference type="InterPro" id="IPR001117">
    <property type="entry name" value="Cu-oxidase_2nd"/>
</dbReference>
<accession>B2AMP0</accession>
<dbReference type="Pfam" id="PF07732">
    <property type="entry name" value="Cu-oxidase_3"/>
    <property type="match status" value="1"/>
</dbReference>
<dbReference type="Gene3D" id="2.60.40.420">
    <property type="entry name" value="Cupredoxins - blue copper proteins"/>
    <property type="match status" value="3"/>
</dbReference>
<dbReference type="EMBL" id="CU633871">
    <property type="protein sequence ID" value="CAP65230.1"/>
    <property type="molecule type" value="Genomic_DNA"/>
</dbReference>
<evidence type="ECO:0000256" key="7">
    <source>
        <dbReference type="ARBA" id="ARBA00023185"/>
    </source>
</evidence>
<dbReference type="OrthoDB" id="2121828at2759"/>
<evidence type="ECO:0000259" key="9">
    <source>
        <dbReference type="Pfam" id="PF07731"/>
    </source>
</evidence>
<evidence type="ECO:0000256" key="1">
    <source>
        <dbReference type="ARBA" id="ARBA00000349"/>
    </source>
</evidence>
<protein>
    <recommendedName>
        <fullName evidence="4">laccase</fullName>
        <ecNumber evidence="4">1.10.3.2</ecNumber>
    </recommendedName>
</protein>
<dbReference type="GO" id="GO:0005507">
    <property type="term" value="F:copper ion binding"/>
    <property type="evidence" value="ECO:0007669"/>
    <property type="project" value="InterPro"/>
</dbReference>
<dbReference type="InterPro" id="IPR011707">
    <property type="entry name" value="Cu-oxidase-like_N"/>
</dbReference>
<proteinExistence type="inferred from homology"/>
<dbReference type="SUPFAM" id="SSF49503">
    <property type="entry name" value="Cupredoxins"/>
    <property type="match status" value="3"/>
</dbReference>
<organism evidence="11">
    <name type="scientific">Podospora anserina (strain S / ATCC MYA-4624 / DSM 980 / FGSC 10383)</name>
    <name type="common">Pleurage anserina</name>
    <dbReference type="NCBI Taxonomy" id="515849"/>
    <lineage>
        <taxon>Eukaryota</taxon>
        <taxon>Fungi</taxon>
        <taxon>Dikarya</taxon>
        <taxon>Ascomycota</taxon>
        <taxon>Pezizomycotina</taxon>
        <taxon>Sordariomycetes</taxon>
        <taxon>Sordariomycetidae</taxon>
        <taxon>Sordariales</taxon>
        <taxon>Podosporaceae</taxon>
        <taxon>Podospora</taxon>
        <taxon>Podospora anserina</taxon>
    </lineage>
</organism>
<dbReference type="PANTHER" id="PTHR11709">
    <property type="entry name" value="MULTI-COPPER OXIDASE"/>
    <property type="match status" value="1"/>
</dbReference>
<dbReference type="EC" id="1.10.3.2" evidence="4"/>
<evidence type="ECO:0000259" key="10">
    <source>
        <dbReference type="Pfam" id="PF07732"/>
    </source>
</evidence>
<dbReference type="GO" id="GO:0052716">
    <property type="term" value="F:hydroquinone:oxygen oxidoreductase activity"/>
    <property type="evidence" value="ECO:0007669"/>
    <property type="project" value="UniProtKB-EC"/>
</dbReference>
<keyword evidence="7" id="KW-0439">Lignin degradation</keyword>
<evidence type="ECO:0000256" key="4">
    <source>
        <dbReference type="ARBA" id="ARBA00012297"/>
    </source>
</evidence>
<dbReference type="HOGENOM" id="CLU_006504_3_2_1"/>
<dbReference type="InterPro" id="IPR008972">
    <property type="entry name" value="Cupredoxin"/>
</dbReference>
<dbReference type="AlphaFoldDB" id="B2AMP0"/>
<comment type="catalytic activity">
    <reaction evidence="1">
        <text>4 hydroquinone + O2 = 4 benzosemiquinone + 2 H2O</text>
        <dbReference type="Rhea" id="RHEA:11276"/>
        <dbReference type="ChEBI" id="CHEBI:15377"/>
        <dbReference type="ChEBI" id="CHEBI:15379"/>
        <dbReference type="ChEBI" id="CHEBI:17594"/>
        <dbReference type="ChEBI" id="CHEBI:17977"/>
        <dbReference type="EC" id="1.10.3.2"/>
    </reaction>
</comment>
<dbReference type="GeneID" id="6189540"/>
<keyword evidence="6" id="KW-0325">Glycoprotein</keyword>
<dbReference type="InterPro" id="IPR045087">
    <property type="entry name" value="Cu-oxidase_fam"/>
</dbReference>
<sequence length="634" mass="69454">MMVTTKVVSNMLLSYAAIFLWWCLVPVGGAVALGSSLEQPVTPLLRPRSQRLQPRQTCNTATNRQCWTTSPAFNINTDWEASTPVTGVTRTYTFTLTEVNNWIGGDGGIKAKAMLVNGQFPGPTITGSRFDFLTLKQKIQRLTNYRLGRQNQCYRRQQPRQQRLTGWASTSIHFHGIHQKNTNNNDGVSGVTECPIAPGRSKTYSFIATQYGTAWYHSHFSAQYGNGVLGAIRINGPASSNYDDDLGPLVISDWYYGSAFALAHRVNSPTNPYDNILFNGLNRRANGASGSYRRFTLTAGRKHLLRLINGSVQASFTVSLVGHSFTIVATDMVPITPVTVTSLYIGVGQRYDVIINANQPVANYWFNTTFSSAPCGGATNRPAMIFQYSGAPTANPTSAGTVPPDSRCADSLNYTPIVSKSVPSASFTTGNTLNTRLQISTTGGISRVYWPVNNTPMKVNWNNPTLEYVKNSNTGTMPANTNVISVPTANQWTFWLIVNNSSIPHPVHLHGHDILILGASPALAAPINPTNRLRPYNPSVDGPALKIANPTRRDTTMLPAWGWLALAYRTNNPGAWLMHCHIAWHASQGFSVQFLEQLTSIPTVMNLNELTGNCNNWDAFYPSGAPFLQDDSGI</sequence>
<dbReference type="VEuPathDB" id="FungiDB:PODANS_5_4660"/>
<dbReference type="FunFam" id="2.60.40.420:FF:000046">
    <property type="entry name" value="Multicopper oxidase"/>
    <property type="match status" value="1"/>
</dbReference>
<comment type="similarity">
    <text evidence="3">Belongs to the multicopper oxidase family.</text>
</comment>
<evidence type="ECO:0000259" key="8">
    <source>
        <dbReference type="Pfam" id="PF00394"/>
    </source>
</evidence>
<dbReference type="KEGG" id="pan:PODANSg2345"/>
<feature type="domain" description="Plastocyanin-like" evidence="8">
    <location>
        <begin position="248"/>
        <end position="391"/>
    </location>
</feature>
<comment type="cofactor">
    <cofactor evidence="2">
        <name>Cu cation</name>
        <dbReference type="ChEBI" id="CHEBI:23378"/>
    </cofactor>
</comment>
<dbReference type="InterPro" id="IPR011706">
    <property type="entry name" value="Cu-oxidase_C"/>
</dbReference>
<dbReference type="CDD" id="cd13880">
    <property type="entry name" value="CuRO_2_MaLCC_like"/>
    <property type="match status" value="1"/>
</dbReference>
<dbReference type="FunFam" id="2.60.40.420:FF:000045">
    <property type="entry name" value="Laccase 2"/>
    <property type="match status" value="1"/>
</dbReference>